<evidence type="ECO:0000256" key="6">
    <source>
        <dbReference type="PIRNR" id="PIRNR039090"/>
    </source>
</evidence>
<dbReference type="PANTHER" id="PTHR34773:SF1">
    <property type="entry name" value="FLAGELLAR SECRETION CHAPERONE FLIS"/>
    <property type="match status" value="1"/>
</dbReference>
<dbReference type="SUPFAM" id="SSF101116">
    <property type="entry name" value="Flagellar export chaperone FliS"/>
    <property type="match status" value="1"/>
</dbReference>
<dbReference type="Gene3D" id="1.20.120.340">
    <property type="entry name" value="Flagellar protein FliS"/>
    <property type="match status" value="1"/>
</dbReference>
<dbReference type="STRING" id="1547922.ISF6_4414"/>
<evidence type="ECO:0000256" key="3">
    <source>
        <dbReference type="ARBA" id="ARBA00022490"/>
    </source>
</evidence>
<comment type="caution">
    <text evidence="7">The sequence shown here is derived from an EMBL/GenBank/DDBJ whole genome shotgun (WGS) entry which is preliminary data.</text>
</comment>
<keyword evidence="7" id="KW-0969">Cilium</keyword>
<dbReference type="EMBL" id="BBYR01000069">
    <property type="protein sequence ID" value="GAP38220.1"/>
    <property type="molecule type" value="Genomic_DNA"/>
</dbReference>
<reference evidence="7 8" key="2">
    <citation type="journal article" date="2016" name="Science">
        <title>A bacterium that degrades and assimilates poly(ethylene terephthalate).</title>
        <authorList>
            <person name="Yoshida S."/>
            <person name="Hiraga K."/>
            <person name="Takehana T."/>
            <person name="Taniguchi I."/>
            <person name="Yamaji H."/>
            <person name="Maeda Y."/>
            <person name="Toyohara K."/>
            <person name="Miyamoto K."/>
            <person name="Kimura Y."/>
            <person name="Oda K."/>
        </authorList>
    </citation>
    <scope>NUCLEOTIDE SEQUENCE [LARGE SCALE GENOMIC DNA]</scope>
    <source>
        <strain evidence="8">NBRC 110686 / TISTR 2288 / 201-F6</strain>
    </source>
</reference>
<dbReference type="Pfam" id="PF02561">
    <property type="entry name" value="FliS"/>
    <property type="match status" value="1"/>
</dbReference>
<evidence type="ECO:0000256" key="4">
    <source>
        <dbReference type="ARBA" id="ARBA00022795"/>
    </source>
</evidence>
<dbReference type="CDD" id="cd16098">
    <property type="entry name" value="FliS"/>
    <property type="match status" value="1"/>
</dbReference>
<dbReference type="GO" id="GO:0005829">
    <property type="term" value="C:cytosol"/>
    <property type="evidence" value="ECO:0007669"/>
    <property type="project" value="UniProtKB-SubCell"/>
</dbReference>
<keyword evidence="7" id="KW-0282">Flagellum</keyword>
<evidence type="ECO:0000256" key="5">
    <source>
        <dbReference type="ARBA" id="ARBA00023186"/>
    </source>
</evidence>
<dbReference type="InterPro" id="IPR003713">
    <property type="entry name" value="FliS"/>
</dbReference>
<dbReference type="Proteomes" id="UP000037660">
    <property type="component" value="Unassembled WGS sequence"/>
</dbReference>
<dbReference type="GO" id="GO:0071973">
    <property type="term" value="P:bacterial-type flagellum-dependent cell motility"/>
    <property type="evidence" value="ECO:0007669"/>
    <property type="project" value="TreeGrafter"/>
</dbReference>
<evidence type="ECO:0000313" key="7">
    <source>
        <dbReference type="EMBL" id="GAP38220.1"/>
    </source>
</evidence>
<gene>
    <name evidence="7" type="ORF">ISF6_4414</name>
</gene>
<comment type="subcellular location">
    <subcellularLocation>
        <location evidence="1 6">Cytoplasm</location>
        <location evidence="1 6">Cytosol</location>
    </subcellularLocation>
</comment>
<keyword evidence="8" id="KW-1185">Reference proteome</keyword>
<name>A0A0K8P7P8_PISS1</name>
<keyword evidence="3 6" id="KW-0963">Cytoplasm</keyword>
<dbReference type="PANTHER" id="PTHR34773">
    <property type="entry name" value="FLAGELLAR SECRETION CHAPERONE FLIS"/>
    <property type="match status" value="1"/>
</dbReference>
<sequence length="144" mass="15549">MYAHMSPFRSANPRSAASAYAQIGLESGVQSADPHLLIGMLFDGALEAISLARKAIQERSYEAKSKAITRALRIVDQGLRSSLNMNSQPMADDLCALYSFVIDQLGHANLKNDDAALQNCSRVLKPLRDAWSDIRGSVVTGPSA</sequence>
<reference evidence="8" key="1">
    <citation type="submission" date="2015-07" db="EMBL/GenBank/DDBJ databases">
        <title>Discovery of a poly(ethylene terephthalate assimilation.</title>
        <authorList>
            <person name="Yoshida S."/>
            <person name="Hiraga K."/>
            <person name="Takehana T."/>
            <person name="Taniguchi I."/>
            <person name="Yamaji H."/>
            <person name="Maeda Y."/>
            <person name="Toyohara K."/>
            <person name="Miyamoto K."/>
            <person name="Kimura Y."/>
            <person name="Oda K."/>
        </authorList>
    </citation>
    <scope>NUCLEOTIDE SEQUENCE [LARGE SCALE GENOMIC DNA]</scope>
    <source>
        <strain evidence="8">NBRC 110686 / TISTR 2288 / 201-F6</strain>
    </source>
</reference>
<dbReference type="NCBIfam" id="TIGR00208">
    <property type="entry name" value="fliS"/>
    <property type="match status" value="1"/>
</dbReference>
<evidence type="ECO:0000256" key="1">
    <source>
        <dbReference type="ARBA" id="ARBA00004514"/>
    </source>
</evidence>
<keyword evidence="5" id="KW-0143">Chaperone</keyword>
<organism evidence="7 8">
    <name type="scientific">Piscinibacter sakaiensis</name>
    <name type="common">Ideonella sakaiensis</name>
    <dbReference type="NCBI Taxonomy" id="1547922"/>
    <lineage>
        <taxon>Bacteria</taxon>
        <taxon>Pseudomonadati</taxon>
        <taxon>Pseudomonadota</taxon>
        <taxon>Betaproteobacteria</taxon>
        <taxon>Burkholderiales</taxon>
        <taxon>Sphaerotilaceae</taxon>
        <taxon>Piscinibacter</taxon>
    </lineage>
</organism>
<dbReference type="GO" id="GO:0044780">
    <property type="term" value="P:bacterial-type flagellum assembly"/>
    <property type="evidence" value="ECO:0007669"/>
    <property type="project" value="InterPro"/>
</dbReference>
<keyword evidence="7" id="KW-0966">Cell projection</keyword>
<evidence type="ECO:0000313" key="8">
    <source>
        <dbReference type="Proteomes" id="UP000037660"/>
    </source>
</evidence>
<dbReference type="AlphaFoldDB" id="A0A0K8P7P8"/>
<protein>
    <recommendedName>
        <fullName evidence="6">Flagellar secretion chaperone FliS</fullName>
    </recommendedName>
</protein>
<keyword evidence="4 6" id="KW-1005">Bacterial flagellum biogenesis</keyword>
<dbReference type="InterPro" id="IPR036584">
    <property type="entry name" value="FliS_sf"/>
</dbReference>
<dbReference type="PIRSF" id="PIRSF039090">
    <property type="entry name" value="Flis"/>
    <property type="match status" value="1"/>
</dbReference>
<comment type="similarity">
    <text evidence="2 6">Belongs to the FliS family.</text>
</comment>
<evidence type="ECO:0000256" key="2">
    <source>
        <dbReference type="ARBA" id="ARBA00008787"/>
    </source>
</evidence>
<proteinExistence type="inferred from homology"/>
<accession>A0A0K8P7P8</accession>